<evidence type="ECO:0000256" key="1">
    <source>
        <dbReference type="SAM" id="Phobius"/>
    </source>
</evidence>
<dbReference type="AlphaFoldDB" id="A0A4U1INS2"/>
<keyword evidence="1" id="KW-1133">Transmembrane helix</keyword>
<protein>
    <submittedName>
        <fullName evidence="2">DUF3634 family protein</fullName>
    </submittedName>
</protein>
<dbReference type="Pfam" id="PF12321">
    <property type="entry name" value="DUF3634"/>
    <property type="match status" value="1"/>
</dbReference>
<accession>A0A4U1INS2</accession>
<dbReference type="InterPro" id="IPR022090">
    <property type="entry name" value="DUF3634"/>
</dbReference>
<keyword evidence="1" id="KW-0812">Transmembrane</keyword>
<proteinExistence type="predicted"/>
<evidence type="ECO:0000313" key="3">
    <source>
        <dbReference type="Proteomes" id="UP000309215"/>
    </source>
</evidence>
<sequence length="159" mass="17217">MDLRGRRDRARGRPRGVCLAPHEAAAGRGARRAGGGDTRAILLCWRVAWLVALGLVAFVVVVIVSVERTRRLLVVEAQAGKVARLSGRAPAELAADIEDVLGRSRATGTIVLRLEGGRVVVRTEKGIDETTAQQLRNVVGRFPVARLRTARRVERSGAR</sequence>
<dbReference type="OrthoDB" id="9939020at2"/>
<dbReference type="Proteomes" id="UP000309215">
    <property type="component" value="Unassembled WGS sequence"/>
</dbReference>
<feature type="transmembrane region" description="Helical" evidence="1">
    <location>
        <begin position="47"/>
        <end position="66"/>
    </location>
</feature>
<keyword evidence="3" id="KW-1185">Reference proteome</keyword>
<keyword evidence="1" id="KW-0472">Membrane</keyword>
<gene>
    <name evidence="2" type="ORF">E8A74_46465</name>
</gene>
<organism evidence="2 3">
    <name type="scientific">Polyangium fumosum</name>
    <dbReference type="NCBI Taxonomy" id="889272"/>
    <lineage>
        <taxon>Bacteria</taxon>
        <taxon>Pseudomonadati</taxon>
        <taxon>Myxococcota</taxon>
        <taxon>Polyangia</taxon>
        <taxon>Polyangiales</taxon>
        <taxon>Polyangiaceae</taxon>
        <taxon>Polyangium</taxon>
    </lineage>
</organism>
<comment type="caution">
    <text evidence="2">The sequence shown here is derived from an EMBL/GenBank/DDBJ whole genome shotgun (WGS) entry which is preliminary data.</text>
</comment>
<evidence type="ECO:0000313" key="2">
    <source>
        <dbReference type="EMBL" id="TKC95767.1"/>
    </source>
</evidence>
<reference evidence="2 3" key="1">
    <citation type="submission" date="2019-04" db="EMBL/GenBank/DDBJ databases">
        <authorList>
            <person name="Li Y."/>
            <person name="Wang J."/>
        </authorList>
    </citation>
    <scope>NUCLEOTIDE SEQUENCE [LARGE SCALE GENOMIC DNA]</scope>
    <source>
        <strain evidence="2 3">DSM 14668</strain>
    </source>
</reference>
<name>A0A4U1INS2_9BACT</name>
<dbReference type="EMBL" id="SSMQ01000094">
    <property type="protein sequence ID" value="TKC95767.1"/>
    <property type="molecule type" value="Genomic_DNA"/>
</dbReference>